<accession>A0AAW0N4U1</accession>
<gene>
    <name evidence="1" type="ORF">WMY93_024580</name>
</gene>
<comment type="caution">
    <text evidence="1">The sequence shown here is derived from an EMBL/GenBank/DDBJ whole genome shotgun (WGS) entry which is preliminary data.</text>
</comment>
<name>A0AAW0N4U1_9GOBI</name>
<sequence length="101" mass="11322">MAVGQDTPLSITFLFDYVLVWMGRTGEAELHKSYFISAGTRPITLDCIRGESRGLEGVSTWDRSALWSTLRGLEVRMSEVRSLGEKHGVKCEDEVKKENGE</sequence>
<dbReference type="Proteomes" id="UP001460270">
    <property type="component" value="Unassembled WGS sequence"/>
</dbReference>
<dbReference type="EMBL" id="JBBPFD010000018">
    <property type="protein sequence ID" value="KAK7889020.1"/>
    <property type="molecule type" value="Genomic_DNA"/>
</dbReference>
<proteinExistence type="predicted"/>
<reference evidence="2" key="1">
    <citation type="submission" date="2024-04" db="EMBL/GenBank/DDBJ databases">
        <title>Salinicola lusitanus LLJ914,a marine bacterium isolated from the Okinawa Trough.</title>
        <authorList>
            <person name="Li J."/>
        </authorList>
    </citation>
    <scope>NUCLEOTIDE SEQUENCE [LARGE SCALE GENOMIC DNA]</scope>
</reference>
<evidence type="ECO:0008006" key="3">
    <source>
        <dbReference type="Google" id="ProtNLM"/>
    </source>
</evidence>
<evidence type="ECO:0000313" key="1">
    <source>
        <dbReference type="EMBL" id="KAK7889020.1"/>
    </source>
</evidence>
<keyword evidence="2" id="KW-1185">Reference proteome</keyword>
<protein>
    <recommendedName>
        <fullName evidence="3">MHC class I antigen</fullName>
    </recommendedName>
</protein>
<organism evidence="1 2">
    <name type="scientific">Mugilogobius chulae</name>
    <name type="common">yellowstripe goby</name>
    <dbReference type="NCBI Taxonomy" id="88201"/>
    <lineage>
        <taxon>Eukaryota</taxon>
        <taxon>Metazoa</taxon>
        <taxon>Chordata</taxon>
        <taxon>Craniata</taxon>
        <taxon>Vertebrata</taxon>
        <taxon>Euteleostomi</taxon>
        <taxon>Actinopterygii</taxon>
        <taxon>Neopterygii</taxon>
        <taxon>Teleostei</taxon>
        <taxon>Neoteleostei</taxon>
        <taxon>Acanthomorphata</taxon>
        <taxon>Gobiaria</taxon>
        <taxon>Gobiiformes</taxon>
        <taxon>Gobioidei</taxon>
        <taxon>Gobiidae</taxon>
        <taxon>Gobionellinae</taxon>
        <taxon>Mugilogobius</taxon>
    </lineage>
</organism>
<evidence type="ECO:0000313" key="2">
    <source>
        <dbReference type="Proteomes" id="UP001460270"/>
    </source>
</evidence>
<dbReference type="AlphaFoldDB" id="A0AAW0N4U1"/>